<feature type="transmembrane region" description="Helical" evidence="1">
    <location>
        <begin position="41"/>
        <end position="57"/>
    </location>
</feature>
<dbReference type="AlphaFoldDB" id="A0A1J5HIZ1"/>
<protein>
    <recommendedName>
        <fullName evidence="4">Yip1 domain-containing protein</fullName>
    </recommendedName>
</protein>
<evidence type="ECO:0008006" key="4">
    <source>
        <dbReference type="Google" id="ProtNLM"/>
    </source>
</evidence>
<name>A0A1J5HIZ1_9BACT</name>
<keyword evidence="1" id="KW-0812">Transmembrane</keyword>
<accession>A0A1J5HIZ1</accession>
<feature type="transmembrane region" description="Helical" evidence="1">
    <location>
        <begin position="139"/>
        <end position="163"/>
    </location>
</feature>
<dbReference type="Proteomes" id="UP000183758">
    <property type="component" value="Unassembled WGS sequence"/>
</dbReference>
<evidence type="ECO:0000313" key="2">
    <source>
        <dbReference type="EMBL" id="OIP84403.1"/>
    </source>
</evidence>
<feature type="transmembrane region" description="Helical" evidence="1">
    <location>
        <begin position="102"/>
        <end position="127"/>
    </location>
</feature>
<keyword evidence="1" id="KW-1133">Transmembrane helix</keyword>
<keyword evidence="1" id="KW-0472">Membrane</keyword>
<feature type="transmembrane region" description="Helical" evidence="1">
    <location>
        <begin position="69"/>
        <end position="90"/>
    </location>
</feature>
<proteinExistence type="predicted"/>
<gene>
    <name evidence="2" type="ORF">AUK04_02435</name>
</gene>
<comment type="caution">
    <text evidence="2">The sequence shown here is derived from an EMBL/GenBank/DDBJ whole genome shotgun (WGS) entry which is preliminary data.</text>
</comment>
<reference evidence="2 3" key="1">
    <citation type="journal article" date="2016" name="Environ. Microbiol.">
        <title>Genomic resolution of a cold subsurface aquifer community provides metabolic insights for novel microbes adapted to high CO concentrations.</title>
        <authorList>
            <person name="Probst A.J."/>
            <person name="Castelle C.J."/>
            <person name="Singh A."/>
            <person name="Brown C.T."/>
            <person name="Anantharaman K."/>
            <person name="Sharon I."/>
            <person name="Hug L.A."/>
            <person name="Burstein D."/>
            <person name="Emerson J.B."/>
            <person name="Thomas B.C."/>
            <person name="Banfield J.F."/>
        </authorList>
    </citation>
    <scope>NUCLEOTIDE SEQUENCE [LARGE SCALE GENOMIC DNA]</scope>
    <source>
        <strain evidence="2">CG2_30_33_16</strain>
    </source>
</reference>
<dbReference type="EMBL" id="MNZM01000057">
    <property type="protein sequence ID" value="OIP84403.1"/>
    <property type="molecule type" value="Genomic_DNA"/>
</dbReference>
<sequence length="203" mass="24389">MDFSQYIISFFTSLLIVVRRFIFLIFLPYKTIRKISLENDWLQAIIILFSILIYFTVSNKLRVLYYSPFIIYLVFVINFIISTCFFYYGAKILKSKVNWQSFVMTFSYSLFPTLIWFITSSGLYYVLPPPRTLSILGKSFSILFIAFSISLLCWKIILMYLSVRFSGRLNFYRTIYLILLYLCWFIPYSLLLYNMKLFRIPFI</sequence>
<feature type="transmembrane region" description="Helical" evidence="1">
    <location>
        <begin position="175"/>
        <end position="193"/>
    </location>
</feature>
<organism evidence="2 3">
    <name type="scientific">Candidatus Roizmanbacteria bacterium CG2_30_33_16</name>
    <dbReference type="NCBI Taxonomy" id="1805340"/>
    <lineage>
        <taxon>Bacteria</taxon>
        <taxon>Candidatus Roizmaniibacteriota</taxon>
    </lineage>
</organism>
<evidence type="ECO:0000256" key="1">
    <source>
        <dbReference type="SAM" id="Phobius"/>
    </source>
</evidence>
<feature type="transmembrane region" description="Helical" evidence="1">
    <location>
        <begin position="6"/>
        <end position="29"/>
    </location>
</feature>
<evidence type="ECO:0000313" key="3">
    <source>
        <dbReference type="Proteomes" id="UP000183758"/>
    </source>
</evidence>